<dbReference type="InParanoid" id="B8MSW4"/>
<dbReference type="HOGENOM" id="CLU_1556309_0_0_1"/>
<dbReference type="OrthoDB" id="4842715at2759"/>
<accession>B8MSW4</accession>
<dbReference type="RefSeq" id="XP_002487677.1">
    <property type="nucleotide sequence ID" value="XM_002487632.1"/>
</dbReference>
<dbReference type="PANTHER" id="PTHR33481">
    <property type="entry name" value="REVERSE TRANSCRIPTASE"/>
    <property type="match status" value="1"/>
</dbReference>
<dbReference type="Proteomes" id="UP000001745">
    <property type="component" value="Unassembled WGS sequence"/>
</dbReference>
<evidence type="ECO:0000313" key="2">
    <source>
        <dbReference type="EMBL" id="EED12023.1"/>
    </source>
</evidence>
<evidence type="ECO:0000259" key="1">
    <source>
        <dbReference type="Pfam" id="PF00078"/>
    </source>
</evidence>
<dbReference type="STRING" id="441959.B8MSW4"/>
<reference evidence="3" key="1">
    <citation type="journal article" date="2015" name="Genome Announc.">
        <title>Genome sequence of the AIDS-associated pathogen Penicillium marneffei (ATCC18224) and its near taxonomic relative Talaromyces stipitatus (ATCC10500).</title>
        <authorList>
            <person name="Nierman W.C."/>
            <person name="Fedorova-Abrams N.D."/>
            <person name="Andrianopoulos A."/>
        </authorList>
    </citation>
    <scope>NUCLEOTIDE SEQUENCE [LARGE SCALE GENOMIC DNA]</scope>
    <source>
        <strain evidence="3">ATCC 10500 / CBS 375.48 / QM 6759 / NRRL 1006</strain>
    </source>
</reference>
<protein>
    <recommendedName>
        <fullName evidence="1">Reverse transcriptase domain-containing protein</fullName>
    </recommendedName>
</protein>
<evidence type="ECO:0000313" key="3">
    <source>
        <dbReference type="Proteomes" id="UP000001745"/>
    </source>
</evidence>
<sequence length="172" mass="19078">MFALFYDPKGWVMTLRVRLCQIIRICNENLRGPGRGPGRQGDPRVVARSTFDAVLPGRLICRLREQGWPTNLILWIASFATGQSVQIQLDGEIGPSTDIACGLPQGSPVSGILFMLYIAPLFRLGNPKNRFGYADDAANLAISTSLATNYKALSTHFKKLLTRELQRALHLH</sequence>
<proteinExistence type="predicted"/>
<gene>
    <name evidence="2" type="ORF">TSTA_000950</name>
</gene>
<dbReference type="PANTHER" id="PTHR33481:SF1">
    <property type="entry name" value="ENDONUCLEASE_EXONUCLEASE_PHOSPHATASE DOMAIN-CONTAINING PROTEIN-RELATED"/>
    <property type="match status" value="1"/>
</dbReference>
<dbReference type="PhylomeDB" id="B8MSW4"/>
<dbReference type="AlphaFoldDB" id="B8MSW4"/>
<dbReference type="EMBL" id="EQ962660">
    <property type="protein sequence ID" value="EED12023.1"/>
    <property type="molecule type" value="Genomic_DNA"/>
</dbReference>
<dbReference type="Pfam" id="PF00078">
    <property type="entry name" value="RVT_1"/>
    <property type="match status" value="1"/>
</dbReference>
<keyword evidence="3" id="KW-1185">Reference proteome</keyword>
<organism evidence="2 3">
    <name type="scientific">Talaromyces stipitatus (strain ATCC 10500 / CBS 375.48 / QM 6759 / NRRL 1006)</name>
    <name type="common">Penicillium stipitatum</name>
    <dbReference type="NCBI Taxonomy" id="441959"/>
    <lineage>
        <taxon>Eukaryota</taxon>
        <taxon>Fungi</taxon>
        <taxon>Dikarya</taxon>
        <taxon>Ascomycota</taxon>
        <taxon>Pezizomycotina</taxon>
        <taxon>Eurotiomycetes</taxon>
        <taxon>Eurotiomycetidae</taxon>
        <taxon>Eurotiales</taxon>
        <taxon>Trichocomaceae</taxon>
        <taxon>Talaromyces</taxon>
        <taxon>Talaromyces sect. Talaromyces</taxon>
    </lineage>
</organism>
<name>B8MSW4_TALSN</name>
<dbReference type="VEuPathDB" id="FungiDB:TSTA_000950"/>
<feature type="domain" description="Reverse transcriptase" evidence="1">
    <location>
        <begin position="48"/>
        <end position="143"/>
    </location>
</feature>
<dbReference type="InterPro" id="IPR000477">
    <property type="entry name" value="RT_dom"/>
</dbReference>
<dbReference type="GeneID" id="8108718"/>